<evidence type="ECO:0000256" key="1">
    <source>
        <dbReference type="ARBA" id="ARBA00022448"/>
    </source>
</evidence>
<dbReference type="PROSITE" id="PS50893">
    <property type="entry name" value="ABC_TRANSPORTER_2"/>
    <property type="match status" value="1"/>
</dbReference>
<accession>A0A2U3L0S5</accession>
<dbReference type="PANTHER" id="PTHR43023:SF6">
    <property type="entry name" value="INTERMEMBRANE PHOSPHOLIPID TRANSPORT SYSTEM ATP-BINDING PROTEIN MLAF"/>
    <property type="match status" value="1"/>
</dbReference>
<dbReference type="InterPro" id="IPR027417">
    <property type="entry name" value="P-loop_NTPase"/>
</dbReference>
<organism evidence="5 6">
    <name type="scientific">Candidatus Sulfotelmatobacter kueseliae</name>
    <dbReference type="NCBI Taxonomy" id="2042962"/>
    <lineage>
        <taxon>Bacteria</taxon>
        <taxon>Pseudomonadati</taxon>
        <taxon>Acidobacteriota</taxon>
        <taxon>Terriglobia</taxon>
        <taxon>Terriglobales</taxon>
        <taxon>Candidatus Korobacteraceae</taxon>
        <taxon>Candidatus Sulfotelmatobacter</taxon>
    </lineage>
</organism>
<gene>
    <name evidence="5" type="ORF">SBA1_60036</name>
</gene>
<dbReference type="EMBL" id="OMOD01000155">
    <property type="protein sequence ID" value="SPF45482.1"/>
    <property type="molecule type" value="Genomic_DNA"/>
</dbReference>
<keyword evidence="2" id="KW-0547">Nucleotide-binding</keyword>
<dbReference type="PANTHER" id="PTHR43023">
    <property type="entry name" value="PROTEIN TRIGALACTOSYLDIACYLGLYCEROL 3, CHLOROPLASTIC"/>
    <property type="match status" value="1"/>
</dbReference>
<evidence type="ECO:0000259" key="4">
    <source>
        <dbReference type="PROSITE" id="PS50893"/>
    </source>
</evidence>
<name>A0A2U3L0S5_9BACT</name>
<protein>
    <submittedName>
        <fullName evidence="5">Uncharacterized ABC transporter ATP-binding protein HI_1087</fullName>
    </submittedName>
</protein>
<evidence type="ECO:0000256" key="2">
    <source>
        <dbReference type="ARBA" id="ARBA00022741"/>
    </source>
</evidence>
<feature type="domain" description="ABC transporter" evidence="4">
    <location>
        <begin position="11"/>
        <end position="247"/>
    </location>
</feature>
<sequence length="255" mass="28418">MPDQTHPEPYIAFRDVSKAFGDNVVLDHVSFEVLAAETVCILGRSGVGKSVSLHHIMGFLKPDAGRVIVAGEDITDYNEVQLEAIRKKVTMVFQNGALFDSLTVGENVAFPLREHKDLNEEQIYQIVDGLLRMVGVEAMRDLLPSDLSTGMKRSVAIARALAARPECVLYDEPTTQVDPLMAQLLGDLIKRLKIQLNLTSIVVTHDMRLAQKLADRIVFLHEAKAIFFGTYAEMEKSAEPIIQEFLELDELKLEA</sequence>
<dbReference type="GO" id="GO:0005524">
    <property type="term" value="F:ATP binding"/>
    <property type="evidence" value="ECO:0007669"/>
    <property type="project" value="UniProtKB-KW"/>
</dbReference>
<keyword evidence="1" id="KW-0813">Transport</keyword>
<dbReference type="Proteomes" id="UP000238701">
    <property type="component" value="Unassembled WGS sequence"/>
</dbReference>
<dbReference type="Pfam" id="PF00005">
    <property type="entry name" value="ABC_tran"/>
    <property type="match status" value="1"/>
</dbReference>
<evidence type="ECO:0000256" key="3">
    <source>
        <dbReference type="ARBA" id="ARBA00022840"/>
    </source>
</evidence>
<dbReference type="InterPro" id="IPR003439">
    <property type="entry name" value="ABC_transporter-like_ATP-bd"/>
</dbReference>
<evidence type="ECO:0000313" key="6">
    <source>
        <dbReference type="Proteomes" id="UP000238701"/>
    </source>
</evidence>
<dbReference type="SUPFAM" id="SSF52540">
    <property type="entry name" value="P-loop containing nucleoside triphosphate hydrolases"/>
    <property type="match status" value="1"/>
</dbReference>
<dbReference type="AlphaFoldDB" id="A0A2U3L0S5"/>
<evidence type="ECO:0000313" key="5">
    <source>
        <dbReference type="EMBL" id="SPF45482.1"/>
    </source>
</evidence>
<dbReference type="InterPro" id="IPR003593">
    <property type="entry name" value="AAA+_ATPase"/>
</dbReference>
<keyword evidence="3 5" id="KW-0067">ATP-binding</keyword>
<reference evidence="6" key="1">
    <citation type="submission" date="2018-02" db="EMBL/GenBank/DDBJ databases">
        <authorList>
            <person name="Hausmann B."/>
        </authorList>
    </citation>
    <scope>NUCLEOTIDE SEQUENCE [LARGE SCALE GENOMIC DNA]</scope>
    <source>
        <strain evidence="6">Peat soil MAG SbA1</strain>
    </source>
</reference>
<dbReference type="GO" id="GO:0016887">
    <property type="term" value="F:ATP hydrolysis activity"/>
    <property type="evidence" value="ECO:0007669"/>
    <property type="project" value="InterPro"/>
</dbReference>
<dbReference type="Gene3D" id="3.40.50.300">
    <property type="entry name" value="P-loop containing nucleotide triphosphate hydrolases"/>
    <property type="match status" value="1"/>
</dbReference>
<proteinExistence type="predicted"/>
<dbReference type="OrthoDB" id="9772862at2"/>
<dbReference type="SMART" id="SM00382">
    <property type="entry name" value="AAA"/>
    <property type="match status" value="1"/>
</dbReference>